<dbReference type="InterPro" id="IPR011059">
    <property type="entry name" value="Metal-dep_hydrolase_composite"/>
</dbReference>
<dbReference type="NCBIfam" id="NF006056">
    <property type="entry name" value="PRK08204.1"/>
    <property type="match status" value="1"/>
</dbReference>
<protein>
    <submittedName>
        <fullName evidence="4">Cytosine/adenosine deaminase</fullName>
    </submittedName>
    <submittedName>
        <fullName evidence="3">TRZ/ATZ family hydrolase</fullName>
    </submittedName>
</protein>
<dbReference type="Proteomes" id="UP000183760">
    <property type="component" value="Unassembled WGS sequence"/>
</dbReference>
<evidence type="ECO:0000259" key="2">
    <source>
        <dbReference type="Pfam" id="PF01979"/>
    </source>
</evidence>
<dbReference type="InterPro" id="IPR006680">
    <property type="entry name" value="Amidohydro-rel"/>
</dbReference>
<evidence type="ECO:0000313" key="3">
    <source>
        <dbReference type="EMBL" id="GEN11923.1"/>
    </source>
</evidence>
<name>A0A511TE35_MYXFU</name>
<dbReference type="Gene3D" id="2.30.40.10">
    <property type="entry name" value="Urease, subunit C, domain 1"/>
    <property type="match status" value="1"/>
</dbReference>
<dbReference type="EMBL" id="FOIB01000013">
    <property type="protein sequence ID" value="SEU38825.1"/>
    <property type="molecule type" value="Genomic_DNA"/>
</dbReference>
<comment type="caution">
    <text evidence="3">The sequence shown here is derived from an EMBL/GenBank/DDBJ whole genome shotgun (WGS) entry which is preliminary data.</text>
</comment>
<sequence length="470" mass="49666">MAERWLLQGATVVTGAPEHEDLPCGDLLIEDGLIVAMGRGLSAEGCQVLPLTGKLVMPGLIDTHRHTWQTPLRGLGADWTVMDYLAAVRVKLSPVFRPEDLHAGTLAGALEALDAGITTLVDYSHCISSPEHADAALQGLQDSGIQALFAYGFAPGPEPSPAFPSPEHRFADARRLRAGPLSSDSGRVRLGIALTEMQVPWEQSRAEVHTARALGVPISLHCSAWPVTGPSEVEQLAREGLLGPDLLFVHCTFSGDEDLARIANSGGSISATPESELQMGMGFPIVGRALRAGVRTTLGCDVVASNGGELFTAMRLALQSERGRANALAGLPRRLDLKARQLLRMVTQDAADAIGLGAITGSLRPGKQADLVVLSADSLNLSPLGAPRDAIVMQAHAGNVESVMVRGKLVKHRGVLLGTEVSAVRRQVLRARDAVLERVGGMSALLAEHARLEEHWDLGAGRAPGATVSR</sequence>
<dbReference type="Pfam" id="PF01979">
    <property type="entry name" value="Amidohydro_1"/>
    <property type="match status" value="1"/>
</dbReference>
<dbReference type="SUPFAM" id="SSF51556">
    <property type="entry name" value="Metallo-dependent hydrolases"/>
    <property type="match status" value="1"/>
</dbReference>
<evidence type="ECO:0000313" key="5">
    <source>
        <dbReference type="Proteomes" id="UP000183760"/>
    </source>
</evidence>
<dbReference type="GO" id="GO:0016810">
    <property type="term" value="F:hydrolase activity, acting on carbon-nitrogen (but not peptide) bonds"/>
    <property type="evidence" value="ECO:0007669"/>
    <property type="project" value="InterPro"/>
</dbReference>
<dbReference type="EMBL" id="BJXR01000050">
    <property type="protein sequence ID" value="GEN11923.1"/>
    <property type="molecule type" value="Genomic_DNA"/>
</dbReference>
<keyword evidence="5" id="KW-1185">Reference proteome</keyword>
<evidence type="ECO:0000313" key="6">
    <source>
        <dbReference type="Proteomes" id="UP000321514"/>
    </source>
</evidence>
<dbReference type="Proteomes" id="UP000321514">
    <property type="component" value="Unassembled WGS sequence"/>
</dbReference>
<dbReference type="PANTHER" id="PTHR43794:SF11">
    <property type="entry name" value="AMIDOHYDROLASE-RELATED DOMAIN-CONTAINING PROTEIN"/>
    <property type="match status" value="1"/>
</dbReference>
<feature type="domain" description="Amidohydrolase-related" evidence="2">
    <location>
        <begin position="55"/>
        <end position="410"/>
    </location>
</feature>
<dbReference type="STRING" id="1334629.MFUL124B02_10820"/>
<dbReference type="AlphaFoldDB" id="A0A511TE35"/>
<organism evidence="3 6">
    <name type="scientific">Myxococcus fulvus</name>
    <dbReference type="NCBI Taxonomy" id="33"/>
    <lineage>
        <taxon>Bacteria</taxon>
        <taxon>Pseudomonadati</taxon>
        <taxon>Myxococcota</taxon>
        <taxon>Myxococcia</taxon>
        <taxon>Myxococcales</taxon>
        <taxon>Cystobacterineae</taxon>
        <taxon>Myxococcaceae</taxon>
        <taxon>Myxococcus</taxon>
    </lineage>
</organism>
<reference evidence="4 5" key="1">
    <citation type="submission" date="2016-10" db="EMBL/GenBank/DDBJ databases">
        <authorList>
            <person name="Varghese N."/>
            <person name="Submissions S."/>
        </authorList>
    </citation>
    <scope>NUCLEOTIDE SEQUENCE [LARGE SCALE GENOMIC DNA]</scope>
    <source>
        <strain evidence="4 5">DSM 16525</strain>
    </source>
</reference>
<dbReference type="InterPro" id="IPR050287">
    <property type="entry name" value="MTA/SAH_deaminase"/>
</dbReference>
<proteinExistence type="predicted"/>
<dbReference type="OrthoDB" id="9807210at2"/>
<dbReference type="InterPro" id="IPR032466">
    <property type="entry name" value="Metal_Hydrolase"/>
</dbReference>
<accession>A0A511TE35</accession>
<dbReference type="Gene3D" id="3.20.20.140">
    <property type="entry name" value="Metal-dependent hydrolases"/>
    <property type="match status" value="1"/>
</dbReference>
<dbReference type="PANTHER" id="PTHR43794">
    <property type="entry name" value="AMINOHYDROLASE SSNA-RELATED"/>
    <property type="match status" value="1"/>
</dbReference>
<reference evidence="3 6" key="2">
    <citation type="submission" date="2019-07" db="EMBL/GenBank/DDBJ databases">
        <title>Whole genome shotgun sequence of Myxococcus fulvus NBRC 100333.</title>
        <authorList>
            <person name="Hosoyama A."/>
            <person name="Uohara A."/>
            <person name="Ohji S."/>
            <person name="Ichikawa N."/>
        </authorList>
    </citation>
    <scope>NUCLEOTIDE SEQUENCE [LARGE SCALE GENOMIC DNA]</scope>
    <source>
        <strain evidence="3 6">NBRC 100333</strain>
    </source>
</reference>
<keyword evidence="1 3" id="KW-0378">Hydrolase</keyword>
<dbReference type="RefSeq" id="WP_074958452.1">
    <property type="nucleotide sequence ID" value="NZ_BJXR01000050.1"/>
</dbReference>
<dbReference type="SUPFAM" id="SSF51338">
    <property type="entry name" value="Composite domain of metallo-dependent hydrolases"/>
    <property type="match status" value="1"/>
</dbReference>
<evidence type="ECO:0000256" key="1">
    <source>
        <dbReference type="ARBA" id="ARBA00022801"/>
    </source>
</evidence>
<evidence type="ECO:0000313" key="4">
    <source>
        <dbReference type="EMBL" id="SEU38825.1"/>
    </source>
</evidence>
<gene>
    <name evidence="3" type="ORF">MFU01_69600</name>
    <name evidence="4" type="ORF">SAMN05443572_113213</name>
</gene>